<dbReference type="AlphaFoldDB" id="A0A7W6JWC1"/>
<organism evidence="2 3">
    <name type="scientific">Sphingomonas kyeonggiensis</name>
    <dbReference type="NCBI Taxonomy" id="1268553"/>
    <lineage>
        <taxon>Bacteria</taxon>
        <taxon>Pseudomonadati</taxon>
        <taxon>Pseudomonadota</taxon>
        <taxon>Alphaproteobacteria</taxon>
        <taxon>Sphingomonadales</taxon>
        <taxon>Sphingomonadaceae</taxon>
        <taxon>Sphingomonas</taxon>
    </lineage>
</organism>
<dbReference type="Gene3D" id="3.40.50.1820">
    <property type="entry name" value="alpha/beta hydrolase"/>
    <property type="match status" value="1"/>
</dbReference>
<accession>A0A7W6JWC1</accession>
<dbReference type="Proteomes" id="UP000557392">
    <property type="component" value="Unassembled WGS sequence"/>
</dbReference>
<comment type="caution">
    <text evidence="2">The sequence shown here is derived from an EMBL/GenBank/DDBJ whole genome shotgun (WGS) entry which is preliminary data.</text>
</comment>
<dbReference type="InterPro" id="IPR029058">
    <property type="entry name" value="AB_hydrolase_fold"/>
</dbReference>
<evidence type="ECO:0000313" key="3">
    <source>
        <dbReference type="Proteomes" id="UP000557392"/>
    </source>
</evidence>
<gene>
    <name evidence="2" type="ORF">GGR46_004308</name>
</gene>
<feature type="signal peptide" evidence="1">
    <location>
        <begin position="1"/>
        <end position="27"/>
    </location>
</feature>
<sequence>MHDLTRSLALCLLAASPLAPLPSPAAATEASPGLVLTAGVEIASDDTPVPYEIGTMLVPENRSKRNSRQIGVGVLRVKARVATKVPPIFLLVGGPGVTLLDTIGDKSESARRRLRYWLDYSAGADLVIVEQRGFTLRGDMLKLHYPAMPLDHPTTVADNVAVTMALAKAAGTGNPGRDLAGYTIAECADDVDAVRQALGYPRISLLGASFGSQWSFAVMKRHPGTVARALISAVEPLDDGYDMPSQVYAAMQRIAFEAEQDAALQPYIPAGGLMAAARAVRDRLAAAPIVVTIPGEDGGRPVTVTIGLGDFQQSLVEHAASAAGWPAFVIDLYNERYERWAREIVDGRRAVDSALIGPLIDTATGLSPARERQLRTDPALDIIGPWNFATYLASAGAWPTRDLGDNFRLSVRDDTPILFVQGDWDTNTPIENLLGILPYYPNARTIIVHRGQHTGTLQLLRDRPDLWHAAMKFLNDGGMANLPVEAELAPVRFDLPDHAPL</sequence>
<name>A0A7W6JWC1_9SPHN</name>
<reference evidence="2 3" key="1">
    <citation type="submission" date="2020-08" db="EMBL/GenBank/DDBJ databases">
        <title>Genomic Encyclopedia of Type Strains, Phase IV (KMG-IV): sequencing the most valuable type-strain genomes for metagenomic binning, comparative biology and taxonomic classification.</title>
        <authorList>
            <person name="Goeker M."/>
        </authorList>
    </citation>
    <scope>NUCLEOTIDE SEQUENCE [LARGE SCALE GENOMIC DNA]</scope>
    <source>
        <strain evidence="2 3">DSM 101806</strain>
    </source>
</reference>
<protein>
    <submittedName>
        <fullName evidence="2">Pimeloyl-ACP methyl ester carboxylesterase</fullName>
    </submittedName>
</protein>
<dbReference type="RefSeq" id="WP_184000013.1">
    <property type="nucleotide sequence ID" value="NZ_JACIEH010000003.1"/>
</dbReference>
<evidence type="ECO:0000256" key="1">
    <source>
        <dbReference type="SAM" id="SignalP"/>
    </source>
</evidence>
<evidence type="ECO:0000313" key="2">
    <source>
        <dbReference type="EMBL" id="MBB4100736.1"/>
    </source>
</evidence>
<keyword evidence="1" id="KW-0732">Signal</keyword>
<dbReference type="SUPFAM" id="SSF53474">
    <property type="entry name" value="alpha/beta-Hydrolases"/>
    <property type="match status" value="1"/>
</dbReference>
<dbReference type="EMBL" id="JACIEH010000003">
    <property type="protein sequence ID" value="MBB4100736.1"/>
    <property type="molecule type" value="Genomic_DNA"/>
</dbReference>
<proteinExistence type="predicted"/>
<feature type="chain" id="PRO_5030528878" evidence="1">
    <location>
        <begin position="28"/>
        <end position="501"/>
    </location>
</feature>
<keyword evidence="3" id="KW-1185">Reference proteome</keyword>